<evidence type="ECO:0000256" key="2">
    <source>
        <dbReference type="ARBA" id="ARBA00019992"/>
    </source>
</evidence>
<evidence type="ECO:0000256" key="5">
    <source>
        <dbReference type="SAM" id="MobiDB-lite"/>
    </source>
</evidence>
<proteinExistence type="inferred from homology"/>
<protein>
    <recommendedName>
        <fullName evidence="2">Tetratricopeptide repeat protein 38</fullName>
    </recommendedName>
</protein>
<keyword evidence="3" id="KW-0677">Repeat</keyword>
<name>A0A8C2NNF9_CAPHI</name>
<comment type="similarity">
    <text evidence="1">Belongs to the TTC38 family.</text>
</comment>
<dbReference type="PANTHER" id="PTHR16263:SF4">
    <property type="entry name" value="TETRATRICOPEPTIDE REPEAT PROTEIN 38"/>
    <property type="match status" value="1"/>
</dbReference>
<dbReference type="SUPFAM" id="SSF48452">
    <property type="entry name" value="TPR-like"/>
    <property type="match status" value="1"/>
</dbReference>
<organism evidence="6">
    <name type="scientific">Capra hircus</name>
    <name type="common">Goat</name>
    <dbReference type="NCBI Taxonomy" id="9925"/>
    <lineage>
        <taxon>Eukaryota</taxon>
        <taxon>Metazoa</taxon>
        <taxon>Chordata</taxon>
        <taxon>Craniata</taxon>
        <taxon>Vertebrata</taxon>
        <taxon>Euteleostomi</taxon>
        <taxon>Mammalia</taxon>
        <taxon>Eutheria</taxon>
        <taxon>Laurasiatheria</taxon>
        <taxon>Artiodactyla</taxon>
        <taxon>Ruminantia</taxon>
        <taxon>Pecora</taxon>
        <taxon>Bovidae</taxon>
        <taxon>Caprinae</taxon>
        <taxon>Capra</taxon>
    </lineage>
</organism>
<accession>A0A8C2NNF9</accession>
<keyword evidence="4" id="KW-0802">TPR repeat</keyword>
<dbReference type="InterPro" id="IPR011990">
    <property type="entry name" value="TPR-like_helical_dom_sf"/>
</dbReference>
<reference evidence="6" key="2">
    <citation type="submission" date="2025-08" db="UniProtKB">
        <authorList>
            <consortium name="Ensembl"/>
        </authorList>
    </citation>
    <scope>IDENTIFICATION</scope>
</reference>
<dbReference type="CDD" id="cd05804">
    <property type="entry name" value="StaR_like"/>
    <property type="match status" value="1"/>
</dbReference>
<feature type="region of interest" description="Disordered" evidence="5">
    <location>
        <begin position="488"/>
        <end position="549"/>
    </location>
</feature>
<dbReference type="Gene3D" id="1.25.40.10">
    <property type="entry name" value="Tetratricopeptide repeat domain"/>
    <property type="match status" value="1"/>
</dbReference>
<sequence length="549" mass="60322">MAATTPLRDCQAWKDARLPLSTPSNEACRLFDATLTQYVRWTNDQGLGGLEGCLSKLKAADPTFAMGHAIANGLVLIGTGSSVRLDKELDAAVKTMVEVAKTQPLTHREQLHVSAVETFAKGNFPKACELWEQILQEHPTDMLALKFSHDAYFYLGYQEQMRDSVARVYPFWTPDVPLSSYVKGIYSFGLMETNLYDRAEKLAKEALSINPTDAWSVHTVAHIHEMKAEVQEGLEFMQHSEAHWKGEYEAALTIYDDHILPSLRASGAMLDVVDSCSMLYRLQMEGVSVGERWQDVLSVTRKHSRDHILLFNDAHFLMASLGAGDAQTTQELLTTLRDVSESPGENCQHLLARDVGLPLCQALVEAQDGSPDRVVELLLPIRYRLVQIGGSNAQVSPSLARVMQGPWGQEPPQSAAPGCPRGGEVLAVHTPVSLSLRTGRPAVGKGVPTPRPASWGLTCPMHLSERRLQPVTDSRGLELLIRPPQARGPVSSSFWPRAQPRRAPSTAPLTWGSPPDFQEPRGSHLAWPKVVPISKPAKTQGPRVPGSPL</sequence>
<dbReference type="AlphaFoldDB" id="A0A8C2NNF9"/>
<evidence type="ECO:0000256" key="1">
    <source>
        <dbReference type="ARBA" id="ARBA00005857"/>
    </source>
</evidence>
<dbReference type="Ensembl" id="ENSCHIT00010006321.1">
    <property type="protein sequence ID" value="ENSCHIP00010004542.1"/>
    <property type="gene ID" value="ENSCHIG00010003261.1"/>
</dbReference>
<evidence type="ECO:0000256" key="3">
    <source>
        <dbReference type="ARBA" id="ARBA00022737"/>
    </source>
</evidence>
<reference evidence="6" key="1">
    <citation type="submission" date="2019-03" db="EMBL/GenBank/DDBJ databases">
        <title>Genome sequencing and reference-guided assembly of Black Bengal Goat (Capra hircus).</title>
        <authorList>
            <person name="Siddiki A.Z."/>
            <person name="Baten A."/>
            <person name="Billah M."/>
            <person name="Alam M.A.U."/>
            <person name="Shawrob K.S.M."/>
            <person name="Saha S."/>
            <person name="Chowdhury M."/>
            <person name="Rahman A.H."/>
            <person name="Stear M."/>
            <person name="Miah G."/>
            <person name="Das G.B."/>
            <person name="Hossain M.M."/>
            <person name="Kumkum M."/>
            <person name="Islam M.S."/>
            <person name="Mollah A.M."/>
            <person name="Ahsan A."/>
            <person name="Tusar F."/>
            <person name="Khan M.K.I."/>
        </authorList>
    </citation>
    <scope>NUCLEOTIDE SEQUENCE [LARGE SCALE GENOMIC DNA]</scope>
</reference>
<dbReference type="PANTHER" id="PTHR16263">
    <property type="entry name" value="TETRATRICOPEPTIDE REPEAT PROTEIN 38"/>
    <property type="match status" value="1"/>
</dbReference>
<dbReference type="InterPro" id="IPR033891">
    <property type="entry name" value="TTC38"/>
</dbReference>
<evidence type="ECO:0000256" key="4">
    <source>
        <dbReference type="ARBA" id="ARBA00022803"/>
    </source>
</evidence>
<evidence type="ECO:0000313" key="6">
    <source>
        <dbReference type="Ensembl" id="ENSCHIP00010004542.1"/>
    </source>
</evidence>